<sequence length="21" mass="2321">MWRCASNELVGKQSASPKLNT</sequence>
<evidence type="ECO:0000313" key="2">
    <source>
        <dbReference type="EMBL" id="MBX37873.1"/>
    </source>
</evidence>
<proteinExistence type="predicted"/>
<protein>
    <submittedName>
        <fullName evidence="2">Uncharacterized protein</fullName>
    </submittedName>
</protein>
<dbReference type="AlphaFoldDB" id="A0A2P2N5Z3"/>
<feature type="region of interest" description="Disordered" evidence="1">
    <location>
        <begin position="1"/>
        <end position="21"/>
    </location>
</feature>
<evidence type="ECO:0000256" key="1">
    <source>
        <dbReference type="SAM" id="MobiDB-lite"/>
    </source>
</evidence>
<accession>A0A2P2N5Z3</accession>
<name>A0A2P2N5Z3_RHIMU</name>
<dbReference type="EMBL" id="GGEC01057389">
    <property type="protein sequence ID" value="MBX37873.1"/>
    <property type="molecule type" value="Transcribed_RNA"/>
</dbReference>
<organism evidence="2">
    <name type="scientific">Rhizophora mucronata</name>
    <name type="common">Asiatic mangrove</name>
    <dbReference type="NCBI Taxonomy" id="61149"/>
    <lineage>
        <taxon>Eukaryota</taxon>
        <taxon>Viridiplantae</taxon>
        <taxon>Streptophyta</taxon>
        <taxon>Embryophyta</taxon>
        <taxon>Tracheophyta</taxon>
        <taxon>Spermatophyta</taxon>
        <taxon>Magnoliopsida</taxon>
        <taxon>eudicotyledons</taxon>
        <taxon>Gunneridae</taxon>
        <taxon>Pentapetalae</taxon>
        <taxon>rosids</taxon>
        <taxon>fabids</taxon>
        <taxon>Malpighiales</taxon>
        <taxon>Rhizophoraceae</taxon>
        <taxon>Rhizophora</taxon>
    </lineage>
</organism>
<reference evidence="2" key="1">
    <citation type="submission" date="2018-02" db="EMBL/GenBank/DDBJ databases">
        <title>Rhizophora mucronata_Transcriptome.</title>
        <authorList>
            <person name="Meera S.P."/>
            <person name="Sreeshan A."/>
            <person name="Augustine A."/>
        </authorList>
    </citation>
    <scope>NUCLEOTIDE SEQUENCE</scope>
    <source>
        <tissue evidence="2">Leaf</tissue>
    </source>
</reference>